<dbReference type="HOGENOM" id="CLU_1933910_0_0_10"/>
<proteinExistence type="predicted"/>
<dbReference type="EMBL" id="CP007034">
    <property type="protein sequence ID" value="AHF13609.1"/>
    <property type="molecule type" value="Genomic_DNA"/>
</dbReference>
<evidence type="ECO:0000313" key="2">
    <source>
        <dbReference type="Proteomes" id="UP000018901"/>
    </source>
</evidence>
<protein>
    <submittedName>
        <fullName evidence="1">Uncharacterized protein</fullName>
    </submittedName>
</protein>
<dbReference type="Proteomes" id="UP000018901">
    <property type="component" value="Chromosome"/>
</dbReference>
<dbReference type="RefSeq" id="WP_025277711.1">
    <property type="nucleotide sequence ID" value="NZ_CP007034.1"/>
</dbReference>
<organism evidence="1 2">
    <name type="scientific">Barnesiella viscericola DSM 18177</name>
    <dbReference type="NCBI Taxonomy" id="880074"/>
    <lineage>
        <taxon>Bacteria</taxon>
        <taxon>Pseudomonadati</taxon>
        <taxon>Bacteroidota</taxon>
        <taxon>Bacteroidia</taxon>
        <taxon>Bacteroidales</taxon>
        <taxon>Barnesiellaceae</taxon>
        <taxon>Barnesiella</taxon>
    </lineage>
</organism>
<name>W0EWL4_9BACT</name>
<dbReference type="STRING" id="880074.BARVI_02570"/>
<keyword evidence="2" id="KW-1185">Reference proteome</keyword>
<accession>W0EWL4</accession>
<dbReference type="GeneID" id="90528339"/>
<dbReference type="AlphaFoldDB" id="W0EWL4"/>
<dbReference type="KEGG" id="bvs:BARVI_02570"/>
<reference evidence="1 2" key="1">
    <citation type="submission" date="2013-12" db="EMBL/GenBank/DDBJ databases">
        <authorList>
            <consortium name="DOE Joint Genome Institute"/>
            <person name="Eisen J."/>
            <person name="Huntemann M."/>
            <person name="Han J."/>
            <person name="Chen A."/>
            <person name="Kyrpides N."/>
            <person name="Mavromatis K."/>
            <person name="Markowitz V."/>
            <person name="Palaniappan K."/>
            <person name="Ivanova N."/>
            <person name="Schaumberg A."/>
            <person name="Pati A."/>
            <person name="Liolios K."/>
            <person name="Nordberg H.P."/>
            <person name="Cantor M.N."/>
            <person name="Hua S.X."/>
            <person name="Woyke T."/>
        </authorList>
    </citation>
    <scope>NUCLEOTIDE SEQUENCE [LARGE SCALE GENOMIC DNA]</scope>
    <source>
        <strain evidence="2">DSM 18177</strain>
    </source>
</reference>
<evidence type="ECO:0000313" key="1">
    <source>
        <dbReference type="EMBL" id="AHF13609.1"/>
    </source>
</evidence>
<dbReference type="OrthoDB" id="1024571at2"/>
<gene>
    <name evidence="1" type="ORF">BARVI_02570</name>
</gene>
<sequence length="130" mass="14963">MSPKCKTLSSSEEFPDYGGTIKFANHLIHKGVMVSAIPNSREGGVLICTYTLFQYIHLHGFIIRYAYMVSSFHACNILRLIVRIETVIGMAEMEDWNSNRNFFLTMANWKPLVTNLPPEYANSYHNNRQE</sequence>